<accession>A0A1F5ZTR5</accession>
<sequence>MINETLKLRNPSWEIPTGSPFRLDRDPNIVRGDNHERVNNALFTLGYKYCQSLIFRLLEPYWKGKLQDHSLLFGQDSDGREMLMLWQELAYTVITAAETEGVTRQLPSRLSISTVPVFDRNFLERQLGRLLQKSAGLSDQPEENGKSRKIDICRQGIDRGEWPISKKGGVYSFDNGPDTVYFLAVQYFLSHHGFAGLIDHLEEEGLWDKEKFFLNGPFYSLLMENIFFYGKPDEFRKVIYGLSELLGGDLGLSAALWVIRFLKKHETEAMDKLSEDNILSAPGELERIEARVGQLESLEAEFRTNYLYEKYSGRPAIISEETIAEASQAAQDDSSLFWQVIFDREGGGKLMEDLFGHNEILREVYETALTERKIIPVSLLMMADSLGLEKQEALYLAALSQFAWGVIVSYDNVVDGHKIRKGRQTQTAIDGMPIALDVALLSLENVLSSTIADRELHKNFLKMLRIGCSGDLISRRLDWDDSPDRYEESMAGLTKAFSWFPQYIGNRVGLVEAGQNFAAFLADLHTLGQLNNDIEDIDPPLMKHEEGNDVGQRITLFWKILMDLPDNLVSAQETETIRGVFSARNSSLQVKDEEITAIIAIGKRCKAEVLARLEPIVQRVYEEAGRHLELAFDSLPVMDQRNQTYKNIFANTLEIVRRNFLSQEPTIQFE</sequence>
<gene>
    <name evidence="1" type="ORF">A3D78_00290</name>
</gene>
<reference evidence="1 2" key="1">
    <citation type="journal article" date="2016" name="Nat. Commun.">
        <title>Thousands of microbial genomes shed light on interconnected biogeochemical processes in an aquifer system.</title>
        <authorList>
            <person name="Anantharaman K."/>
            <person name="Brown C.T."/>
            <person name="Hug L.A."/>
            <person name="Sharon I."/>
            <person name="Castelle C.J."/>
            <person name="Probst A.J."/>
            <person name="Thomas B.C."/>
            <person name="Singh A."/>
            <person name="Wilkins M.J."/>
            <person name="Karaoz U."/>
            <person name="Brodie E.L."/>
            <person name="Williams K.H."/>
            <person name="Hubbard S.S."/>
            <person name="Banfield J.F."/>
        </authorList>
    </citation>
    <scope>NUCLEOTIDE SEQUENCE [LARGE SCALE GENOMIC DNA]</scope>
</reference>
<protein>
    <submittedName>
        <fullName evidence="1">Uncharacterized protein</fullName>
    </submittedName>
</protein>
<dbReference type="Gene3D" id="1.10.600.10">
    <property type="entry name" value="Farnesyl Diphosphate Synthase"/>
    <property type="match status" value="1"/>
</dbReference>
<dbReference type="SUPFAM" id="SSF48576">
    <property type="entry name" value="Terpenoid synthases"/>
    <property type="match status" value="1"/>
</dbReference>
<organism evidence="1 2">
    <name type="scientific">Candidatus Gottesmanbacteria bacterium RIFCSPHIGHO2_02_FULL_39_14</name>
    <dbReference type="NCBI Taxonomy" id="1798383"/>
    <lineage>
        <taxon>Bacteria</taxon>
        <taxon>Candidatus Gottesmaniibacteriota</taxon>
    </lineage>
</organism>
<dbReference type="Proteomes" id="UP000176253">
    <property type="component" value="Unassembled WGS sequence"/>
</dbReference>
<name>A0A1F5ZTR5_9BACT</name>
<dbReference type="InterPro" id="IPR008949">
    <property type="entry name" value="Isoprenoid_synthase_dom_sf"/>
</dbReference>
<proteinExistence type="predicted"/>
<evidence type="ECO:0000313" key="2">
    <source>
        <dbReference type="Proteomes" id="UP000176253"/>
    </source>
</evidence>
<dbReference type="AlphaFoldDB" id="A0A1F5ZTR5"/>
<evidence type="ECO:0000313" key="1">
    <source>
        <dbReference type="EMBL" id="OGG15860.1"/>
    </source>
</evidence>
<comment type="caution">
    <text evidence="1">The sequence shown here is derived from an EMBL/GenBank/DDBJ whole genome shotgun (WGS) entry which is preliminary data.</text>
</comment>
<dbReference type="EMBL" id="MFJM01000069">
    <property type="protein sequence ID" value="OGG15860.1"/>
    <property type="molecule type" value="Genomic_DNA"/>
</dbReference>